<keyword evidence="7" id="KW-1185">Reference proteome</keyword>
<protein>
    <recommendedName>
        <fullName evidence="2">carnosine N-methyltransferase</fullName>
        <ecNumber evidence="2">2.1.1.22</ecNumber>
    </recommendedName>
</protein>
<dbReference type="InterPro" id="IPR012901">
    <property type="entry name" value="CARME"/>
</dbReference>
<reference evidence="6 7" key="1">
    <citation type="submission" date="2014-10" db="EMBL/GenBank/DDBJ databases">
        <title>Draft genome of the hookworm Ancylostoma caninum.</title>
        <authorList>
            <person name="Mitreva M."/>
        </authorList>
    </citation>
    <scope>NUCLEOTIDE SEQUENCE [LARGE SCALE GENOMIC DNA]</scope>
    <source>
        <strain evidence="6 7">Baltimore</strain>
    </source>
</reference>
<evidence type="ECO:0000313" key="7">
    <source>
        <dbReference type="Proteomes" id="UP000252519"/>
    </source>
</evidence>
<dbReference type="GO" id="GO:0035498">
    <property type="term" value="P:carnosine metabolic process"/>
    <property type="evidence" value="ECO:0007669"/>
    <property type="project" value="TreeGrafter"/>
</dbReference>
<dbReference type="Pfam" id="PF07942">
    <property type="entry name" value="CARME"/>
    <property type="match status" value="2"/>
</dbReference>
<dbReference type="OrthoDB" id="978at2759"/>
<evidence type="ECO:0000256" key="4">
    <source>
        <dbReference type="ARBA" id="ARBA00022679"/>
    </source>
</evidence>
<keyword evidence="4" id="KW-0808">Transferase</keyword>
<organism evidence="6 7">
    <name type="scientific">Ancylostoma caninum</name>
    <name type="common">Dog hookworm</name>
    <dbReference type="NCBI Taxonomy" id="29170"/>
    <lineage>
        <taxon>Eukaryota</taxon>
        <taxon>Metazoa</taxon>
        <taxon>Ecdysozoa</taxon>
        <taxon>Nematoda</taxon>
        <taxon>Chromadorea</taxon>
        <taxon>Rhabditida</taxon>
        <taxon>Rhabditina</taxon>
        <taxon>Rhabditomorpha</taxon>
        <taxon>Strongyloidea</taxon>
        <taxon>Ancylostomatidae</taxon>
        <taxon>Ancylostomatinae</taxon>
        <taxon>Ancylostoma</taxon>
    </lineage>
</organism>
<proteinExistence type="inferred from homology"/>
<evidence type="ECO:0000256" key="1">
    <source>
        <dbReference type="ARBA" id="ARBA00010086"/>
    </source>
</evidence>
<dbReference type="GO" id="GO:0005634">
    <property type="term" value="C:nucleus"/>
    <property type="evidence" value="ECO:0007669"/>
    <property type="project" value="TreeGrafter"/>
</dbReference>
<evidence type="ECO:0000256" key="5">
    <source>
        <dbReference type="ARBA" id="ARBA00022691"/>
    </source>
</evidence>
<dbReference type="AlphaFoldDB" id="A0A368FZL7"/>
<dbReference type="PANTHER" id="PTHR12303:SF6">
    <property type="entry name" value="CARNOSINE N-METHYLTRANSFERASE"/>
    <property type="match status" value="1"/>
</dbReference>
<dbReference type="EC" id="2.1.1.22" evidence="2"/>
<sequence length="523" mass="60814">MMSFKRLSPAHKDIILKSHNEHMRNVLKCVDHNQEVLKRIVFYGLNVFGEEFAEKTRKIRQKRRPDPHYMSKVLSTMRQIVREWSVEGKPERDATYAPVMETLRKRYPDENSRSSVKIMVPGSGLGRLAFDLAKEGFTVEGNEFSMIMLMTSSFLLNACYEEGPCCSSEVDDEIREAEKILNAFLCYGLYGREMACRTMMSFKRLSPAHKDIILKSHNEHMRNVLKCVDHNQEVLKRIVFYGLNVFGEEFAEKTRKIRQKRRPDPHYMSKVLSTMRQIVREWSVEGKPERDATYAPLMEALRKRYPDENSRSSVKIMVPGSGLGRLAFDLAKEGFTVEGNEFSMIMLMTSSFLLNACYEENEHVIYPYTLDKSNSWSYDDQTRPVYFPDIGKSRTDVPSNFSMIAGDFLEVTQSKSESFECIVTAWFIDTAKSIIDYIETIYRLLKPGGCWLNVGPLTYHYEDMLDEMSIELPYEEVIRIVRLTGFEVVREERIISYYTINRLSMLQNQYTCAFFEAIKPVNS</sequence>
<evidence type="ECO:0000256" key="2">
    <source>
        <dbReference type="ARBA" id="ARBA00012003"/>
    </source>
</evidence>
<dbReference type="SUPFAM" id="SSF53335">
    <property type="entry name" value="S-adenosyl-L-methionine-dependent methyltransferases"/>
    <property type="match status" value="1"/>
</dbReference>
<dbReference type="STRING" id="29170.A0A368FZL7"/>
<keyword evidence="5" id="KW-0949">S-adenosyl-L-methionine</keyword>
<dbReference type="Gene3D" id="3.40.50.150">
    <property type="entry name" value="Vaccinia Virus protein VP39"/>
    <property type="match status" value="1"/>
</dbReference>
<dbReference type="GO" id="GO:0030735">
    <property type="term" value="F:carnosine N-methyltransferase activity"/>
    <property type="evidence" value="ECO:0007669"/>
    <property type="project" value="UniProtKB-EC"/>
</dbReference>
<evidence type="ECO:0000313" key="6">
    <source>
        <dbReference type="EMBL" id="RCN36459.1"/>
    </source>
</evidence>
<keyword evidence="3" id="KW-0489">Methyltransferase</keyword>
<dbReference type="GO" id="GO:0032259">
    <property type="term" value="P:methylation"/>
    <property type="evidence" value="ECO:0007669"/>
    <property type="project" value="UniProtKB-KW"/>
</dbReference>
<name>A0A368FZL7_ANCCA</name>
<comment type="caution">
    <text evidence="6">The sequence shown here is derived from an EMBL/GenBank/DDBJ whole genome shotgun (WGS) entry which is preliminary data.</text>
</comment>
<dbReference type="SMART" id="SM01296">
    <property type="entry name" value="N2227"/>
    <property type="match status" value="2"/>
</dbReference>
<dbReference type="GO" id="GO:0005829">
    <property type="term" value="C:cytosol"/>
    <property type="evidence" value="ECO:0007669"/>
    <property type="project" value="TreeGrafter"/>
</dbReference>
<comment type="similarity">
    <text evidence="1">Belongs to the carnosine N-methyltransferase family.</text>
</comment>
<dbReference type="EMBL" id="JOJR01000555">
    <property type="protein sequence ID" value="RCN36459.1"/>
    <property type="molecule type" value="Genomic_DNA"/>
</dbReference>
<evidence type="ECO:0000256" key="3">
    <source>
        <dbReference type="ARBA" id="ARBA00022603"/>
    </source>
</evidence>
<accession>A0A368FZL7</accession>
<gene>
    <name evidence="6" type="ORF">ANCCAN_17659</name>
</gene>
<dbReference type="PANTHER" id="PTHR12303">
    <property type="entry name" value="CARNOSINE N-METHYLTRANSFERASE"/>
    <property type="match status" value="1"/>
</dbReference>
<dbReference type="Proteomes" id="UP000252519">
    <property type="component" value="Unassembled WGS sequence"/>
</dbReference>
<dbReference type="InterPro" id="IPR029063">
    <property type="entry name" value="SAM-dependent_MTases_sf"/>
</dbReference>